<feature type="non-terminal residue" evidence="2">
    <location>
        <position position="1"/>
    </location>
</feature>
<keyword evidence="1" id="KW-0812">Transmembrane</keyword>
<evidence type="ECO:0000313" key="3">
    <source>
        <dbReference type="Proteomes" id="UP000230956"/>
    </source>
</evidence>
<dbReference type="AlphaFoldDB" id="A0A2M7T4Z0"/>
<keyword evidence="1" id="KW-0472">Membrane</keyword>
<feature type="transmembrane region" description="Helical" evidence="1">
    <location>
        <begin position="12"/>
        <end position="33"/>
    </location>
</feature>
<dbReference type="EMBL" id="PFNG01000259">
    <property type="protein sequence ID" value="PIZ34908.1"/>
    <property type="molecule type" value="Genomic_DNA"/>
</dbReference>
<gene>
    <name evidence="2" type="ORF">COY37_11175</name>
</gene>
<sequence length="181" mass="20007">KSIRRGTMKKLMIALVGIMLVLTMLTGGTFSYMTAEAENMDNTITTGSMCLGTDPEPFMTIADLMPGSPPQEATLTVFSGKDTKFFYKVKSYRETGTSTKLWNAAMVEVEDMESGDTWTGNLNILETDWLARENGVEGGGPENGHVVSFKVWIPQEADVDDESTATVKFRFDAEQWRPVTP</sequence>
<comment type="caution">
    <text evidence="2">The sequence shown here is derived from an EMBL/GenBank/DDBJ whole genome shotgun (WGS) entry which is preliminary data.</text>
</comment>
<proteinExistence type="predicted"/>
<evidence type="ECO:0000256" key="1">
    <source>
        <dbReference type="SAM" id="Phobius"/>
    </source>
</evidence>
<reference evidence="3" key="1">
    <citation type="submission" date="2017-09" db="EMBL/GenBank/DDBJ databases">
        <title>Depth-based differentiation of microbial function through sediment-hosted aquifers and enrichment of novel symbionts in the deep terrestrial subsurface.</title>
        <authorList>
            <person name="Probst A.J."/>
            <person name="Ladd B."/>
            <person name="Jarett J.K."/>
            <person name="Geller-Mcgrath D.E."/>
            <person name="Sieber C.M.K."/>
            <person name="Emerson J.B."/>
            <person name="Anantharaman K."/>
            <person name="Thomas B.C."/>
            <person name="Malmstrom R."/>
            <person name="Stieglmeier M."/>
            <person name="Klingl A."/>
            <person name="Woyke T."/>
            <person name="Ryan C.M."/>
            <person name="Banfield J.F."/>
        </authorList>
    </citation>
    <scope>NUCLEOTIDE SEQUENCE [LARGE SCALE GENOMIC DNA]</scope>
</reference>
<keyword evidence="1" id="KW-1133">Transmembrane helix</keyword>
<evidence type="ECO:0000313" key="2">
    <source>
        <dbReference type="EMBL" id="PIZ34908.1"/>
    </source>
</evidence>
<protein>
    <submittedName>
        <fullName evidence="2">Uncharacterized protein</fullName>
    </submittedName>
</protein>
<dbReference type="Proteomes" id="UP000230956">
    <property type="component" value="Unassembled WGS sequence"/>
</dbReference>
<dbReference type="Pfam" id="PF12389">
    <property type="entry name" value="Peptidase_M73"/>
    <property type="match status" value="1"/>
</dbReference>
<name>A0A2M7T4Z0_9ACTN</name>
<accession>A0A2M7T4Z0</accession>
<dbReference type="InterPro" id="IPR022121">
    <property type="entry name" value="Peptidase_M73_camelysin"/>
</dbReference>
<organism evidence="2 3">
    <name type="scientific">Candidatus Aquicultor secundus</name>
    <dbReference type="NCBI Taxonomy" id="1973895"/>
    <lineage>
        <taxon>Bacteria</taxon>
        <taxon>Bacillati</taxon>
        <taxon>Actinomycetota</taxon>
        <taxon>Candidatus Aquicultoria</taxon>
        <taxon>Candidatus Aquicultorales</taxon>
        <taxon>Candidatus Aquicultoraceae</taxon>
        <taxon>Candidatus Aquicultor</taxon>
    </lineage>
</organism>